<dbReference type="Proteomes" id="UP001163046">
    <property type="component" value="Unassembled WGS sequence"/>
</dbReference>
<proteinExistence type="predicted"/>
<dbReference type="AlphaFoldDB" id="A0A9W9YEV6"/>
<evidence type="ECO:0000313" key="2">
    <source>
        <dbReference type="Proteomes" id="UP001163046"/>
    </source>
</evidence>
<reference evidence="1" key="1">
    <citation type="submission" date="2023-01" db="EMBL/GenBank/DDBJ databases">
        <title>Genome assembly of the deep-sea coral Lophelia pertusa.</title>
        <authorList>
            <person name="Herrera S."/>
            <person name="Cordes E."/>
        </authorList>
    </citation>
    <scope>NUCLEOTIDE SEQUENCE</scope>
    <source>
        <strain evidence="1">USNM1676648</strain>
        <tissue evidence="1">Polyp</tissue>
    </source>
</reference>
<dbReference type="EMBL" id="MU827780">
    <property type="protein sequence ID" value="KAJ7337881.1"/>
    <property type="molecule type" value="Genomic_DNA"/>
</dbReference>
<comment type="caution">
    <text evidence="1">The sequence shown here is derived from an EMBL/GenBank/DDBJ whole genome shotgun (WGS) entry which is preliminary data.</text>
</comment>
<sequence>MACGNTFMDIARVARAKLYYSMGKAPETEEIPVLEKNIKLDRDLKDYLTIYKVNLHGPGNKERFFSGL</sequence>
<organism evidence="1 2">
    <name type="scientific">Desmophyllum pertusum</name>
    <dbReference type="NCBI Taxonomy" id="174260"/>
    <lineage>
        <taxon>Eukaryota</taxon>
        <taxon>Metazoa</taxon>
        <taxon>Cnidaria</taxon>
        <taxon>Anthozoa</taxon>
        <taxon>Hexacorallia</taxon>
        <taxon>Scleractinia</taxon>
        <taxon>Caryophylliina</taxon>
        <taxon>Caryophylliidae</taxon>
        <taxon>Desmophyllum</taxon>
    </lineage>
</organism>
<evidence type="ECO:0000313" key="1">
    <source>
        <dbReference type="EMBL" id="KAJ7337881.1"/>
    </source>
</evidence>
<gene>
    <name evidence="1" type="ORF">OS493_008039</name>
</gene>
<protein>
    <submittedName>
        <fullName evidence="1">Uncharacterized protein</fullName>
    </submittedName>
</protein>
<accession>A0A9W9YEV6</accession>
<keyword evidence="2" id="KW-1185">Reference proteome</keyword>
<name>A0A9W9YEV6_9CNID</name>